<comment type="caution">
    <text evidence="1">The sequence shown here is derived from an EMBL/GenBank/DDBJ whole genome shotgun (WGS) entry which is preliminary data.</text>
</comment>
<protein>
    <submittedName>
        <fullName evidence="1">Uncharacterized protein</fullName>
    </submittedName>
</protein>
<dbReference type="EMBL" id="LYPB01000073">
    <property type="protein sequence ID" value="OAS16997.1"/>
    <property type="molecule type" value="Genomic_DNA"/>
</dbReference>
<name>A0A198A768_9BACL</name>
<proteinExistence type="predicted"/>
<evidence type="ECO:0000313" key="1">
    <source>
        <dbReference type="EMBL" id="OAS16997.1"/>
    </source>
</evidence>
<reference evidence="1 2" key="1">
    <citation type="submission" date="2016-05" db="EMBL/GenBank/DDBJ databases">
        <title>Paenibacillus sp. 1ZS3-15 nov., isolated from the rhizosphere soil.</title>
        <authorList>
            <person name="Zhang X.X."/>
            <person name="Zhang J."/>
        </authorList>
    </citation>
    <scope>NUCLEOTIDE SEQUENCE [LARGE SCALE GENOMIC DNA]</scope>
    <source>
        <strain evidence="1 2">1ZS3-15</strain>
    </source>
</reference>
<accession>A0A198A768</accession>
<dbReference type="AlphaFoldDB" id="A0A198A768"/>
<evidence type="ECO:0000313" key="2">
    <source>
        <dbReference type="Proteomes" id="UP000078454"/>
    </source>
</evidence>
<organism evidence="1 2">
    <name type="scientific">Paenibacillus oryzisoli</name>
    <dbReference type="NCBI Taxonomy" id="1850517"/>
    <lineage>
        <taxon>Bacteria</taxon>
        <taxon>Bacillati</taxon>
        <taxon>Bacillota</taxon>
        <taxon>Bacilli</taxon>
        <taxon>Bacillales</taxon>
        <taxon>Paenibacillaceae</taxon>
        <taxon>Paenibacillus</taxon>
    </lineage>
</organism>
<dbReference type="Proteomes" id="UP000078454">
    <property type="component" value="Unassembled WGS sequence"/>
</dbReference>
<sequence>MLIMRKTEVIIRCGTDEVRGAISQYYPEFQLLKINNIMIPITLIDQIEIIGPNEPLSHVSHRLREPRILYLVAQGGAISTLHRS</sequence>
<gene>
    <name evidence="1" type="ORF">A8708_01870</name>
</gene>
<keyword evidence="2" id="KW-1185">Reference proteome</keyword>